<feature type="compositionally biased region" description="Pro residues" evidence="2">
    <location>
        <begin position="74"/>
        <end position="90"/>
    </location>
</feature>
<evidence type="ECO:0000256" key="1">
    <source>
        <dbReference type="RuleBase" id="RU362123"/>
    </source>
</evidence>
<dbReference type="PRINTS" id="PR01374">
    <property type="entry name" value="TONBPROTEIN"/>
</dbReference>
<dbReference type="InterPro" id="IPR003538">
    <property type="entry name" value="TonB"/>
</dbReference>
<keyword evidence="1" id="KW-0813">Transport</keyword>
<dbReference type="SUPFAM" id="SSF74653">
    <property type="entry name" value="TolA/TonB C-terminal domain"/>
    <property type="match status" value="1"/>
</dbReference>
<dbReference type="EMBL" id="JAAOLX010000004">
    <property type="protein sequence ID" value="NHQ86340.1"/>
    <property type="molecule type" value="Genomic_DNA"/>
</dbReference>
<comment type="function">
    <text evidence="1">Interacts with outer membrane receptor proteins that carry out high-affinity binding and energy dependent uptake into the periplasmic space of specific substrates. It could act to transduce energy from the cytoplasmic membrane to specific energy-requiring processes in the outer membrane, resulting in the release into the periplasm of ligands bound by these outer membrane proteins.</text>
</comment>
<keyword evidence="1" id="KW-0472">Membrane</keyword>
<keyword evidence="1" id="KW-0653">Protein transport</keyword>
<dbReference type="Proteomes" id="UP000712570">
    <property type="component" value="Unassembled WGS sequence"/>
</dbReference>
<protein>
    <recommendedName>
        <fullName evidence="1">Protein TonB</fullName>
    </recommendedName>
</protein>
<feature type="transmembrane region" description="Helical" evidence="1">
    <location>
        <begin position="15"/>
        <end position="36"/>
    </location>
</feature>
<comment type="similarity">
    <text evidence="1">Belongs to the TonB family.</text>
</comment>
<accession>A0ABX0KVE0</accession>
<evidence type="ECO:0000256" key="2">
    <source>
        <dbReference type="SAM" id="MobiDB-lite"/>
    </source>
</evidence>
<feature type="compositionally biased region" description="Polar residues" evidence="2">
    <location>
        <begin position="95"/>
        <end position="104"/>
    </location>
</feature>
<comment type="subcellular location">
    <subcellularLocation>
        <location evidence="1">Cell inner membrane</location>
        <topology evidence="1">Single-pass membrane protein</topology>
        <orientation evidence="1">Periplasmic side</orientation>
    </subcellularLocation>
</comment>
<keyword evidence="1" id="KW-0997">Cell inner membrane</keyword>
<keyword evidence="1" id="KW-1133">Transmembrane helix</keyword>
<proteinExistence type="inferred from homology"/>
<keyword evidence="1" id="KW-0812">Transmembrane</keyword>
<dbReference type="Gene3D" id="3.30.2420.10">
    <property type="entry name" value="TonB"/>
    <property type="match status" value="1"/>
</dbReference>
<keyword evidence="4" id="KW-1185">Reference proteome</keyword>
<organism evidence="3 4">
    <name type="scientific">Iodobacter violaceini</name>
    <dbReference type="NCBI Taxonomy" id="3044271"/>
    <lineage>
        <taxon>Bacteria</taxon>
        <taxon>Pseudomonadati</taxon>
        <taxon>Pseudomonadota</taxon>
        <taxon>Betaproteobacteria</taxon>
        <taxon>Neisseriales</taxon>
        <taxon>Chitinibacteraceae</taxon>
        <taxon>Iodobacter</taxon>
    </lineage>
</organism>
<keyword evidence="1" id="KW-0735">Signal-anchor</keyword>
<evidence type="ECO:0000313" key="4">
    <source>
        <dbReference type="Proteomes" id="UP000712570"/>
    </source>
</evidence>
<reference evidence="3 4" key="1">
    <citation type="submission" date="2020-03" db="EMBL/GenBank/DDBJ databases">
        <title>Draft genome sequence of environmentally isolated violet-colored cultures.</title>
        <authorList>
            <person name="Wilson H.S."/>
        </authorList>
    </citation>
    <scope>NUCLEOTIDE SEQUENCE [LARGE SCALE GENOMIC DNA]</scope>
    <source>
        <strain evidence="3 4">HSC-16F04</strain>
    </source>
</reference>
<comment type="caution">
    <text evidence="3">The sequence shown here is derived from an EMBL/GenBank/DDBJ whole genome shotgun (WGS) entry which is preliminary data.</text>
</comment>
<feature type="region of interest" description="Disordered" evidence="2">
    <location>
        <begin position="52"/>
        <end position="113"/>
    </location>
</feature>
<sequence>MVEAFGQNARDRRAVGLAGVAALHVLVVYALVTGLGKDLVKVIQQKVEVAVISEPPPPPPPPPPKIEKVVKDTAPPPPQQQPAYVPPPVVAPTTQSTNTIQATSEAKAPSAPAVPQATAAPVAAPAGPISAIGNCSKLGKPEYPRKADADGIGGVVTVWFKVNAEGKLSDITNIKYASSIPMGYRNQFQASIRQALKEHVCKAASGEATLEQEFGFTASAEE</sequence>
<evidence type="ECO:0000313" key="3">
    <source>
        <dbReference type="EMBL" id="NHQ86340.1"/>
    </source>
</evidence>
<feature type="compositionally biased region" description="Pro residues" evidence="2">
    <location>
        <begin position="54"/>
        <end position="64"/>
    </location>
</feature>
<name>A0ABX0KVE0_9NEIS</name>
<gene>
    <name evidence="3" type="ORF">HA050_09460</name>
</gene>
<keyword evidence="1" id="KW-1003">Cell membrane</keyword>